<dbReference type="SUPFAM" id="SSF52242">
    <property type="entry name" value="Cobalamin (vitamin B12)-binding domain"/>
    <property type="match status" value="1"/>
</dbReference>
<dbReference type="AlphaFoldDB" id="A0A2J0KUT0"/>
<evidence type="ECO:0000256" key="1">
    <source>
        <dbReference type="ARBA" id="ARBA00001966"/>
    </source>
</evidence>
<dbReference type="SMART" id="SM00729">
    <property type="entry name" value="Elp3"/>
    <property type="match status" value="1"/>
</dbReference>
<keyword evidence="2" id="KW-0949">S-adenosyl-L-methionine</keyword>
<name>A0A2J0KUT0_9BACT</name>
<dbReference type="Gene3D" id="3.80.30.20">
    <property type="entry name" value="tm_1862 like domain"/>
    <property type="match status" value="1"/>
</dbReference>
<evidence type="ECO:0000313" key="8">
    <source>
        <dbReference type="EMBL" id="PIU41094.1"/>
    </source>
</evidence>
<dbReference type="SFLD" id="SFLDG01123">
    <property type="entry name" value="methyltransferase_(Class_B)"/>
    <property type="match status" value="1"/>
</dbReference>
<comment type="caution">
    <text evidence="8">The sequence shown here is derived from an EMBL/GenBank/DDBJ whole genome shotgun (WGS) entry which is preliminary data.</text>
</comment>
<dbReference type="Proteomes" id="UP000230052">
    <property type="component" value="Unassembled WGS sequence"/>
</dbReference>
<dbReference type="InterPro" id="IPR007197">
    <property type="entry name" value="rSAM"/>
</dbReference>
<dbReference type="EMBL" id="PEWV01000071">
    <property type="protein sequence ID" value="PIU41094.1"/>
    <property type="molecule type" value="Genomic_DNA"/>
</dbReference>
<sequence>MKTNNRILLVYPSPLGAKFPELPLPLLYLSYALKKSNFEVDILDMRLNKYTSIDPHKYLFVGISTMTGPMIIEGLKIARLVKEKAKDIPIVWGGVHPSLLPEQTLQHPYVDIVVKGEGEATIQELAHTLAAGKEIFDIKGIGYKRDGNIFVNQDREFIDLNDIDIALPYELFPMKQYVIDHFPIHTSRGCPYRCGFCYNLSFNKRKWRCKNAARVVHEIEYVTGRFGVNHITFTWEDEFFIDTERVRQICDGLLKRNIKITWDAFCRFNHFYKFEEDFVKLLERSGCSCLSFGAESGSTRILDEIVKKDITVEHIIKTTEKLKNTNIRQIVSFISGLPTETEDDMKKTYDLMDKLYAINTKIYLNGIYLYTPYPGTPLFNLVRQRYNYKMPDSFEKWGSTFKIYRDVGITWHPKKYINKYKTISILTRFPFYLKSFKFSDVKKVVGGQRFATFPYNAIYYFFTMLARWRWKHKQFGFPFEWMVLEKIIDKIRGFV</sequence>
<dbReference type="SFLD" id="SFLDS00029">
    <property type="entry name" value="Radical_SAM"/>
    <property type="match status" value="1"/>
</dbReference>
<dbReference type="InterPro" id="IPR006638">
    <property type="entry name" value="Elp3/MiaA/NifB-like_rSAM"/>
</dbReference>
<dbReference type="GO" id="GO:0003824">
    <property type="term" value="F:catalytic activity"/>
    <property type="evidence" value="ECO:0007669"/>
    <property type="project" value="InterPro"/>
</dbReference>
<proteinExistence type="predicted"/>
<evidence type="ECO:0000256" key="4">
    <source>
        <dbReference type="ARBA" id="ARBA00023004"/>
    </source>
</evidence>
<reference evidence="8 9" key="1">
    <citation type="submission" date="2017-09" db="EMBL/GenBank/DDBJ databases">
        <title>Depth-based differentiation of microbial function through sediment-hosted aquifers and enrichment of novel symbionts in the deep terrestrial subsurface.</title>
        <authorList>
            <person name="Probst A.J."/>
            <person name="Ladd B."/>
            <person name="Jarett J.K."/>
            <person name="Geller-Mcgrath D.E."/>
            <person name="Sieber C.M."/>
            <person name="Emerson J.B."/>
            <person name="Anantharaman K."/>
            <person name="Thomas B.C."/>
            <person name="Malmstrom R."/>
            <person name="Stieglmeier M."/>
            <person name="Klingl A."/>
            <person name="Woyke T."/>
            <person name="Ryan C.M."/>
            <person name="Banfield J.F."/>
        </authorList>
    </citation>
    <scope>NUCLEOTIDE SEQUENCE [LARGE SCALE GENOMIC DNA]</scope>
    <source>
        <strain evidence="8">CG07_land_8_20_14_0_80_42_15</strain>
    </source>
</reference>
<feature type="domain" description="Radical SAM core" evidence="7">
    <location>
        <begin position="174"/>
        <end position="414"/>
    </location>
</feature>
<evidence type="ECO:0000256" key="2">
    <source>
        <dbReference type="ARBA" id="ARBA00022691"/>
    </source>
</evidence>
<dbReference type="GO" id="GO:0046872">
    <property type="term" value="F:metal ion binding"/>
    <property type="evidence" value="ECO:0007669"/>
    <property type="project" value="UniProtKB-KW"/>
</dbReference>
<evidence type="ECO:0000256" key="3">
    <source>
        <dbReference type="ARBA" id="ARBA00022723"/>
    </source>
</evidence>
<dbReference type="Gene3D" id="3.40.50.280">
    <property type="entry name" value="Cobalamin-binding domain"/>
    <property type="match status" value="1"/>
</dbReference>
<keyword evidence="4" id="KW-0408">Iron</keyword>
<dbReference type="InterPro" id="IPR058240">
    <property type="entry name" value="rSAM_sf"/>
</dbReference>
<keyword evidence="3" id="KW-0479">Metal-binding</keyword>
<dbReference type="InterPro" id="IPR034466">
    <property type="entry name" value="Methyltransferase_Class_B"/>
</dbReference>
<organism evidence="8 9">
    <name type="scientific">Candidatus Aquitaenariimonas noxiae</name>
    <dbReference type="NCBI Taxonomy" id="1974741"/>
    <lineage>
        <taxon>Bacteria</taxon>
        <taxon>Pseudomonadati</taxon>
        <taxon>Candidatus Omnitrophota</taxon>
        <taxon>Candidatus Aquitaenariimonas</taxon>
    </lineage>
</organism>
<accession>A0A2J0KUT0</accession>
<keyword evidence="5" id="KW-0411">Iron-sulfur</keyword>
<evidence type="ECO:0000313" key="9">
    <source>
        <dbReference type="Proteomes" id="UP000230052"/>
    </source>
</evidence>
<dbReference type="GO" id="GO:0051539">
    <property type="term" value="F:4 iron, 4 sulfur cluster binding"/>
    <property type="evidence" value="ECO:0007669"/>
    <property type="project" value="UniProtKB-KW"/>
</dbReference>
<dbReference type="InterPro" id="IPR006158">
    <property type="entry name" value="Cobalamin-bd"/>
</dbReference>
<dbReference type="InterPro" id="IPR051198">
    <property type="entry name" value="BchE-like"/>
</dbReference>
<dbReference type="Pfam" id="PF04055">
    <property type="entry name" value="Radical_SAM"/>
    <property type="match status" value="1"/>
</dbReference>
<feature type="domain" description="B12-binding" evidence="6">
    <location>
        <begin position="4"/>
        <end position="136"/>
    </location>
</feature>
<comment type="cofactor">
    <cofactor evidence="1">
        <name>[4Fe-4S] cluster</name>
        <dbReference type="ChEBI" id="CHEBI:49883"/>
    </cofactor>
</comment>
<evidence type="ECO:0000259" key="6">
    <source>
        <dbReference type="PROSITE" id="PS51332"/>
    </source>
</evidence>
<gene>
    <name evidence="8" type="ORF">COS99_07085</name>
</gene>
<evidence type="ECO:0000256" key="5">
    <source>
        <dbReference type="ARBA" id="ARBA00023014"/>
    </source>
</evidence>
<dbReference type="PROSITE" id="PS51918">
    <property type="entry name" value="RADICAL_SAM"/>
    <property type="match status" value="1"/>
</dbReference>
<protein>
    <submittedName>
        <fullName evidence="8">Uncharacterized protein</fullName>
    </submittedName>
</protein>
<dbReference type="InterPro" id="IPR023404">
    <property type="entry name" value="rSAM_horseshoe"/>
</dbReference>
<dbReference type="CDD" id="cd01335">
    <property type="entry name" value="Radical_SAM"/>
    <property type="match status" value="1"/>
</dbReference>
<dbReference type="PROSITE" id="PS51332">
    <property type="entry name" value="B12_BINDING"/>
    <property type="match status" value="1"/>
</dbReference>
<dbReference type="Pfam" id="PF02310">
    <property type="entry name" value="B12-binding"/>
    <property type="match status" value="1"/>
</dbReference>
<dbReference type="GO" id="GO:0031419">
    <property type="term" value="F:cobalamin binding"/>
    <property type="evidence" value="ECO:0007669"/>
    <property type="project" value="InterPro"/>
</dbReference>
<evidence type="ECO:0000259" key="7">
    <source>
        <dbReference type="PROSITE" id="PS51918"/>
    </source>
</evidence>
<dbReference type="CDD" id="cd02068">
    <property type="entry name" value="radical_SAM_B12_BD"/>
    <property type="match status" value="1"/>
</dbReference>
<dbReference type="SUPFAM" id="SSF102114">
    <property type="entry name" value="Radical SAM enzymes"/>
    <property type="match status" value="1"/>
</dbReference>
<dbReference type="SFLD" id="SFLDG01082">
    <property type="entry name" value="B12-binding_domain_containing"/>
    <property type="match status" value="1"/>
</dbReference>
<dbReference type="PANTHER" id="PTHR43409">
    <property type="entry name" value="ANAEROBIC MAGNESIUM-PROTOPORPHYRIN IX MONOMETHYL ESTER CYCLASE-RELATED"/>
    <property type="match status" value="1"/>
</dbReference>
<dbReference type="InterPro" id="IPR036724">
    <property type="entry name" value="Cobalamin-bd_sf"/>
</dbReference>